<evidence type="ECO:0000256" key="1">
    <source>
        <dbReference type="SAM" id="MobiDB-lite"/>
    </source>
</evidence>
<organism evidence="3 4">
    <name type="scientific">Penicillium coprophilum</name>
    <dbReference type="NCBI Taxonomy" id="36646"/>
    <lineage>
        <taxon>Eukaryota</taxon>
        <taxon>Fungi</taxon>
        <taxon>Dikarya</taxon>
        <taxon>Ascomycota</taxon>
        <taxon>Pezizomycotina</taxon>
        <taxon>Eurotiomycetes</taxon>
        <taxon>Eurotiomycetidae</taxon>
        <taxon>Eurotiales</taxon>
        <taxon>Aspergillaceae</taxon>
        <taxon>Penicillium</taxon>
    </lineage>
</organism>
<feature type="compositionally biased region" description="Basic and acidic residues" evidence="1">
    <location>
        <begin position="36"/>
        <end position="45"/>
    </location>
</feature>
<feature type="transmembrane region" description="Helical" evidence="2">
    <location>
        <begin position="54"/>
        <end position="78"/>
    </location>
</feature>
<accession>A0A1V6UUI5</accession>
<keyword evidence="4" id="KW-1185">Reference proteome</keyword>
<evidence type="ECO:0000256" key="2">
    <source>
        <dbReference type="SAM" id="Phobius"/>
    </source>
</evidence>
<dbReference type="PANTHER" id="PTHR35896">
    <property type="entry name" value="IG-LIKE DOMAIN-CONTAINING PROTEIN"/>
    <property type="match status" value="1"/>
</dbReference>
<gene>
    <name evidence="3" type="ORF">PENCOP_c004G06360</name>
</gene>
<dbReference type="Proteomes" id="UP000191500">
    <property type="component" value="Unassembled WGS sequence"/>
</dbReference>
<dbReference type="EMBL" id="MDDG01000004">
    <property type="protein sequence ID" value="OQE42068.1"/>
    <property type="molecule type" value="Genomic_DNA"/>
</dbReference>
<evidence type="ECO:0000313" key="4">
    <source>
        <dbReference type="Proteomes" id="UP000191500"/>
    </source>
</evidence>
<comment type="caution">
    <text evidence="3">The sequence shown here is derived from an EMBL/GenBank/DDBJ whole genome shotgun (WGS) entry which is preliminary data.</text>
</comment>
<sequence length="267" mass="30478">MSNRLPPYKFSAVKDLEPSNMDSPEQYDPLLDDADEKSAEQGERRIGTQARSRFIRLSGGLLFLSILIFTIGGINIAMVSSVANGTTKAGDEIQAVRMALATNHLHQTSDQSTGDEFGHCGKSITEARALGCIFDPMSWAWQRPECYHADLVKDFLERIDWHFYLSNETLPAEEVPREAWERGDYTILYGPRMWHQFHCTYSWRKFHDAFRHGMPMDNDILKPEHTLHCDGVFLHGYDPKISVPCDHWESGCHTTELHAGFNRCGWS</sequence>
<reference evidence="4" key="1">
    <citation type="journal article" date="2017" name="Nat. Microbiol.">
        <title>Global analysis of biosynthetic gene clusters reveals vast potential of secondary metabolite production in Penicillium species.</title>
        <authorList>
            <person name="Nielsen J.C."/>
            <person name="Grijseels S."/>
            <person name="Prigent S."/>
            <person name="Ji B."/>
            <person name="Dainat J."/>
            <person name="Nielsen K.F."/>
            <person name="Frisvad J.C."/>
            <person name="Workman M."/>
            <person name="Nielsen J."/>
        </authorList>
    </citation>
    <scope>NUCLEOTIDE SEQUENCE [LARGE SCALE GENOMIC DNA]</scope>
    <source>
        <strain evidence="4">IBT 31321</strain>
    </source>
</reference>
<evidence type="ECO:0000313" key="3">
    <source>
        <dbReference type="EMBL" id="OQE42068.1"/>
    </source>
</evidence>
<keyword evidence="2" id="KW-0812">Transmembrane</keyword>
<dbReference type="PANTHER" id="PTHR35896:SF3">
    <property type="entry name" value="MAJOR FACILITATOR SUPERFAMILY TRANSPORTER"/>
    <property type="match status" value="1"/>
</dbReference>
<dbReference type="STRING" id="36646.A0A1V6UUI5"/>
<proteinExistence type="predicted"/>
<name>A0A1V6UUI5_9EURO</name>
<protein>
    <submittedName>
        <fullName evidence="3">Uncharacterized protein</fullName>
    </submittedName>
</protein>
<dbReference type="InterPro" id="IPR053008">
    <property type="entry name" value="Phomopsin_biosynth_assoc"/>
</dbReference>
<keyword evidence="2" id="KW-1133">Transmembrane helix</keyword>
<keyword evidence="2" id="KW-0472">Membrane</keyword>
<dbReference type="AlphaFoldDB" id="A0A1V6UUI5"/>
<feature type="region of interest" description="Disordered" evidence="1">
    <location>
        <begin position="1"/>
        <end position="45"/>
    </location>
</feature>